<proteinExistence type="predicted"/>
<dbReference type="Proteomes" id="UP000701801">
    <property type="component" value="Unassembled WGS sequence"/>
</dbReference>
<organism evidence="2 3">
    <name type="scientific">Hymenoscyphus albidus</name>
    <dbReference type="NCBI Taxonomy" id="595503"/>
    <lineage>
        <taxon>Eukaryota</taxon>
        <taxon>Fungi</taxon>
        <taxon>Dikarya</taxon>
        <taxon>Ascomycota</taxon>
        <taxon>Pezizomycotina</taxon>
        <taxon>Leotiomycetes</taxon>
        <taxon>Helotiales</taxon>
        <taxon>Helotiaceae</taxon>
        <taxon>Hymenoscyphus</taxon>
    </lineage>
</organism>
<protein>
    <recommendedName>
        <fullName evidence="4">TOM core complex subunit Tom6</fullName>
    </recommendedName>
</protein>
<evidence type="ECO:0000256" key="1">
    <source>
        <dbReference type="SAM" id="Phobius"/>
    </source>
</evidence>
<dbReference type="EMBL" id="CAJVRM010000396">
    <property type="protein sequence ID" value="CAG8980590.1"/>
    <property type="molecule type" value="Genomic_DNA"/>
</dbReference>
<evidence type="ECO:0000313" key="2">
    <source>
        <dbReference type="EMBL" id="CAG8980590.1"/>
    </source>
</evidence>
<name>A0A9N9LWY1_9HELO</name>
<reference evidence="2" key="1">
    <citation type="submission" date="2021-07" db="EMBL/GenBank/DDBJ databases">
        <authorList>
            <person name="Durling M."/>
        </authorList>
    </citation>
    <scope>NUCLEOTIDE SEQUENCE</scope>
</reference>
<dbReference type="AlphaFoldDB" id="A0A9N9LWY1"/>
<evidence type="ECO:0008006" key="4">
    <source>
        <dbReference type="Google" id="ProtNLM"/>
    </source>
</evidence>
<keyword evidence="1" id="KW-0812">Transmembrane</keyword>
<feature type="transmembrane region" description="Helical" evidence="1">
    <location>
        <begin position="38"/>
        <end position="56"/>
    </location>
</feature>
<keyword evidence="3" id="KW-1185">Reference proteome</keyword>
<evidence type="ECO:0000313" key="3">
    <source>
        <dbReference type="Proteomes" id="UP000701801"/>
    </source>
</evidence>
<keyword evidence="1" id="KW-0472">Membrane</keyword>
<keyword evidence="1" id="KW-1133">Transmembrane helix</keyword>
<dbReference type="OrthoDB" id="5403997at2759"/>
<accession>A0A9N9LWY1</accession>
<gene>
    <name evidence="2" type="ORF">HYALB_00002588</name>
</gene>
<sequence>MPPKQFSVARSGGPRRGHQQGYFGAAYSAITSKDNRSVVQSVGIFGVAVAFFSSSWSEFILPPL</sequence>
<comment type="caution">
    <text evidence="2">The sequence shown here is derived from an EMBL/GenBank/DDBJ whole genome shotgun (WGS) entry which is preliminary data.</text>
</comment>